<keyword evidence="1" id="KW-0347">Helicase</keyword>
<feature type="domain" description="DNA helicase Pif1-like DEAD-box helicase" evidence="2">
    <location>
        <begin position="2"/>
        <end position="77"/>
    </location>
</feature>
<dbReference type="STRING" id="765257.A0A0C9Z286"/>
<dbReference type="EC" id="5.6.2.3" evidence="1"/>
<keyword evidence="1" id="KW-0234">DNA repair</keyword>
<organism evidence="3 4">
    <name type="scientific">Pisolithus microcarpus 441</name>
    <dbReference type="NCBI Taxonomy" id="765257"/>
    <lineage>
        <taxon>Eukaryota</taxon>
        <taxon>Fungi</taxon>
        <taxon>Dikarya</taxon>
        <taxon>Basidiomycota</taxon>
        <taxon>Agaricomycotina</taxon>
        <taxon>Agaricomycetes</taxon>
        <taxon>Agaricomycetidae</taxon>
        <taxon>Boletales</taxon>
        <taxon>Sclerodermatineae</taxon>
        <taxon>Pisolithaceae</taxon>
        <taxon>Pisolithus</taxon>
    </lineage>
</organism>
<evidence type="ECO:0000313" key="3">
    <source>
        <dbReference type="EMBL" id="KIK23156.1"/>
    </source>
</evidence>
<accession>A0A0C9Z286</accession>
<dbReference type="GO" id="GO:0043139">
    <property type="term" value="F:5'-3' DNA helicase activity"/>
    <property type="evidence" value="ECO:0007669"/>
    <property type="project" value="UniProtKB-EC"/>
</dbReference>
<dbReference type="Gene3D" id="3.40.50.300">
    <property type="entry name" value="P-loop containing nucleotide triphosphate hydrolases"/>
    <property type="match status" value="1"/>
</dbReference>
<dbReference type="GO" id="GO:0006310">
    <property type="term" value="P:DNA recombination"/>
    <property type="evidence" value="ECO:0007669"/>
    <property type="project" value="UniProtKB-KW"/>
</dbReference>
<dbReference type="HOGENOM" id="CLU_001324_8_2_1"/>
<keyword evidence="1" id="KW-0547">Nucleotide-binding</keyword>
<keyword evidence="1" id="KW-0233">DNA recombination</keyword>
<keyword evidence="4" id="KW-1185">Reference proteome</keyword>
<comment type="cofactor">
    <cofactor evidence="1">
        <name>Mg(2+)</name>
        <dbReference type="ChEBI" id="CHEBI:18420"/>
    </cofactor>
</comment>
<gene>
    <name evidence="3" type="ORF">PISMIDRAFT_44102</name>
</gene>
<dbReference type="EMBL" id="KN833729">
    <property type="protein sequence ID" value="KIK23156.1"/>
    <property type="molecule type" value="Genomic_DNA"/>
</dbReference>
<evidence type="ECO:0000256" key="1">
    <source>
        <dbReference type="RuleBase" id="RU363044"/>
    </source>
</evidence>
<comment type="catalytic activity">
    <reaction evidence="1">
        <text>ATP + H2O = ADP + phosphate + H(+)</text>
        <dbReference type="Rhea" id="RHEA:13065"/>
        <dbReference type="ChEBI" id="CHEBI:15377"/>
        <dbReference type="ChEBI" id="CHEBI:15378"/>
        <dbReference type="ChEBI" id="CHEBI:30616"/>
        <dbReference type="ChEBI" id="CHEBI:43474"/>
        <dbReference type="ChEBI" id="CHEBI:456216"/>
        <dbReference type="EC" id="5.6.2.3"/>
    </reaction>
</comment>
<evidence type="ECO:0000313" key="4">
    <source>
        <dbReference type="Proteomes" id="UP000054018"/>
    </source>
</evidence>
<sequence length="78" mass="8507">QCLQCKVSTSCADLIKQASLIIWDEVPMANCAVLSCINNICMEIGNNNKPFGRKVIILLSDFHQTCPIVQGGSRAQVI</sequence>
<proteinExistence type="inferred from homology"/>
<reference evidence="4" key="2">
    <citation type="submission" date="2015-01" db="EMBL/GenBank/DDBJ databases">
        <title>Evolutionary Origins and Diversification of the Mycorrhizal Mutualists.</title>
        <authorList>
            <consortium name="DOE Joint Genome Institute"/>
            <consortium name="Mycorrhizal Genomics Consortium"/>
            <person name="Kohler A."/>
            <person name="Kuo A."/>
            <person name="Nagy L.G."/>
            <person name="Floudas D."/>
            <person name="Copeland A."/>
            <person name="Barry K.W."/>
            <person name="Cichocki N."/>
            <person name="Veneault-Fourrey C."/>
            <person name="LaButti K."/>
            <person name="Lindquist E.A."/>
            <person name="Lipzen A."/>
            <person name="Lundell T."/>
            <person name="Morin E."/>
            <person name="Murat C."/>
            <person name="Riley R."/>
            <person name="Ohm R."/>
            <person name="Sun H."/>
            <person name="Tunlid A."/>
            <person name="Henrissat B."/>
            <person name="Grigoriev I.V."/>
            <person name="Hibbett D.S."/>
            <person name="Martin F."/>
        </authorList>
    </citation>
    <scope>NUCLEOTIDE SEQUENCE [LARGE SCALE GENOMIC DNA]</scope>
    <source>
        <strain evidence="4">441</strain>
    </source>
</reference>
<dbReference type="GO" id="GO:0005524">
    <property type="term" value="F:ATP binding"/>
    <property type="evidence" value="ECO:0007669"/>
    <property type="project" value="UniProtKB-KW"/>
</dbReference>
<keyword evidence="1" id="KW-0067">ATP-binding</keyword>
<keyword evidence="1" id="KW-0378">Hydrolase</keyword>
<reference evidence="3 4" key="1">
    <citation type="submission" date="2014-04" db="EMBL/GenBank/DDBJ databases">
        <authorList>
            <consortium name="DOE Joint Genome Institute"/>
            <person name="Kuo A."/>
            <person name="Kohler A."/>
            <person name="Costa M.D."/>
            <person name="Nagy L.G."/>
            <person name="Floudas D."/>
            <person name="Copeland A."/>
            <person name="Barry K.W."/>
            <person name="Cichocki N."/>
            <person name="Veneault-Fourrey C."/>
            <person name="LaButti K."/>
            <person name="Lindquist E.A."/>
            <person name="Lipzen A."/>
            <person name="Lundell T."/>
            <person name="Morin E."/>
            <person name="Murat C."/>
            <person name="Sun H."/>
            <person name="Tunlid A."/>
            <person name="Henrissat B."/>
            <person name="Grigoriev I.V."/>
            <person name="Hibbett D.S."/>
            <person name="Martin F."/>
            <person name="Nordberg H.P."/>
            <person name="Cantor M.N."/>
            <person name="Hua S.X."/>
        </authorList>
    </citation>
    <scope>NUCLEOTIDE SEQUENCE [LARGE SCALE GENOMIC DNA]</scope>
    <source>
        <strain evidence="3 4">441</strain>
    </source>
</reference>
<dbReference type="Proteomes" id="UP000054018">
    <property type="component" value="Unassembled WGS sequence"/>
</dbReference>
<dbReference type="InterPro" id="IPR027417">
    <property type="entry name" value="P-loop_NTPase"/>
</dbReference>
<feature type="non-terminal residue" evidence="3">
    <location>
        <position position="1"/>
    </location>
</feature>
<evidence type="ECO:0000259" key="2">
    <source>
        <dbReference type="Pfam" id="PF05970"/>
    </source>
</evidence>
<feature type="non-terminal residue" evidence="3">
    <location>
        <position position="78"/>
    </location>
</feature>
<dbReference type="InterPro" id="IPR010285">
    <property type="entry name" value="DNA_helicase_pif1-like_DEAD"/>
</dbReference>
<dbReference type="GO" id="GO:0016887">
    <property type="term" value="F:ATP hydrolysis activity"/>
    <property type="evidence" value="ECO:0007669"/>
    <property type="project" value="RHEA"/>
</dbReference>
<protein>
    <recommendedName>
        <fullName evidence="1">ATP-dependent DNA helicase</fullName>
        <ecNumber evidence="1">5.6.2.3</ecNumber>
    </recommendedName>
</protein>
<name>A0A0C9Z286_9AGAM</name>
<dbReference type="Pfam" id="PF05970">
    <property type="entry name" value="PIF1"/>
    <property type="match status" value="1"/>
</dbReference>
<comment type="similarity">
    <text evidence="1">Belongs to the helicase family.</text>
</comment>
<dbReference type="GO" id="GO:0000723">
    <property type="term" value="P:telomere maintenance"/>
    <property type="evidence" value="ECO:0007669"/>
    <property type="project" value="InterPro"/>
</dbReference>
<dbReference type="AlphaFoldDB" id="A0A0C9Z286"/>
<dbReference type="OrthoDB" id="3366231at2759"/>
<dbReference type="PANTHER" id="PTHR10492:SF57">
    <property type="entry name" value="ATP-DEPENDENT DNA HELICASE"/>
    <property type="match status" value="1"/>
</dbReference>
<keyword evidence="1" id="KW-0227">DNA damage</keyword>
<dbReference type="GO" id="GO:0006281">
    <property type="term" value="P:DNA repair"/>
    <property type="evidence" value="ECO:0007669"/>
    <property type="project" value="UniProtKB-KW"/>
</dbReference>
<dbReference type="PANTHER" id="PTHR10492">
    <property type="match status" value="1"/>
</dbReference>